<keyword evidence="5" id="KW-0410">Iron transport</keyword>
<sequence>MTGMVARGARGRRAGWLRTTTAMAVLFAAGGAAQAQAQGTGTGGAVVLDPVTVGASAPSASPVEGYVAKRTTSATKTDTPLQDVPQSITVVPESLIKDQAMQSLSDVVRYIPGISPGQGEGNRDQLTIRGQSTTADFFVDGVRDDVQYYRDLYNVDRVEALKGSNAMIFGRGGGGGVINRVIKEADGRTIRNFSATGGSFNTKRATGDVGQAITPDFAVRLNGVVENSDSYRDYVGLERYGINPTLTYTPTDSTKIRLGYEFFRDDRTADRGIPSFRGAPLETRESTFFGNPDLSNARVNAHAVDGLIEHEFNSSITIRDRFRYANYDKFYQNIFAGAVNAAGTQDSLAAYNNSTKRENLFNQTDLIFKANTGSVKHTVVTGLEVGRQKTDSFRNTGYFGRAGSTATSVLVPVSNPLYFGPVTFRQSATDANATSTTTTVSGYVQDQIELTEQWQLIGGVRVERFDIDFDNRRNGQSLDRQDTLVSPRVGVVYKPVQPLSFYASYSVSYLPSSGDQFTSLTSTTVNLEPEKFQNYEIGAKYEILPNLALTAALFQLERTNTSAPDPVNPGLVVQTGKQRTRGFEVGIAGNITERWQIAGGYALQDAEIVNRTSAAAAGATVPLVPRQTFSLWNKYQFTDTWGAGLGVIHQSKTYAAVDNTVTLPSFTRFDAAVYANVTENVKAQLNVQNLFDAKYFSTANSNNNITPGAPRTFLVTLNTSF</sequence>
<feature type="short sequence motif" description="TonB C-terminal box" evidence="15">
    <location>
        <begin position="704"/>
        <end position="721"/>
    </location>
</feature>
<proteinExistence type="inferred from homology"/>
<dbReference type="RefSeq" id="WP_209767395.1">
    <property type="nucleotide sequence ID" value="NZ_JAGINP010000011.1"/>
</dbReference>
<evidence type="ECO:0000256" key="13">
    <source>
        <dbReference type="ARBA" id="ARBA00023237"/>
    </source>
</evidence>
<evidence type="ECO:0000259" key="19">
    <source>
        <dbReference type="Pfam" id="PF07715"/>
    </source>
</evidence>
<feature type="chain" id="PRO_5045049250" evidence="17">
    <location>
        <begin position="38"/>
        <end position="721"/>
    </location>
</feature>
<dbReference type="PROSITE" id="PS01156">
    <property type="entry name" value="TONB_DEPENDENT_REC_2"/>
    <property type="match status" value="1"/>
</dbReference>
<evidence type="ECO:0000256" key="14">
    <source>
        <dbReference type="PROSITE-ProRule" id="PRU01360"/>
    </source>
</evidence>
<feature type="domain" description="TonB-dependent receptor plug" evidence="19">
    <location>
        <begin position="81"/>
        <end position="177"/>
    </location>
</feature>
<dbReference type="InterPro" id="IPR012910">
    <property type="entry name" value="Plug_dom"/>
</dbReference>
<keyword evidence="3 14" id="KW-0813">Transport</keyword>
<keyword evidence="21" id="KW-1185">Reference proteome</keyword>
<keyword evidence="7 17" id="KW-0732">Signal</keyword>
<dbReference type="CDD" id="cd01347">
    <property type="entry name" value="ligand_gated_channel"/>
    <property type="match status" value="1"/>
</dbReference>
<organism evidence="20 21">
    <name type="scientific">Azospirillum rugosum</name>
    <dbReference type="NCBI Taxonomy" id="416170"/>
    <lineage>
        <taxon>Bacteria</taxon>
        <taxon>Pseudomonadati</taxon>
        <taxon>Pseudomonadota</taxon>
        <taxon>Alphaproteobacteria</taxon>
        <taxon>Rhodospirillales</taxon>
        <taxon>Azospirillaceae</taxon>
        <taxon>Azospirillum</taxon>
    </lineage>
</organism>
<evidence type="ECO:0000256" key="12">
    <source>
        <dbReference type="ARBA" id="ARBA00023170"/>
    </source>
</evidence>
<evidence type="ECO:0000313" key="21">
    <source>
        <dbReference type="Proteomes" id="UP000781958"/>
    </source>
</evidence>
<dbReference type="Gene3D" id="2.40.170.20">
    <property type="entry name" value="TonB-dependent receptor, beta-barrel domain"/>
    <property type="match status" value="1"/>
</dbReference>
<gene>
    <name evidence="20" type="ORF">J2851_003245</name>
</gene>
<dbReference type="PANTHER" id="PTHR32552">
    <property type="entry name" value="FERRICHROME IRON RECEPTOR-RELATED"/>
    <property type="match status" value="1"/>
</dbReference>
<keyword evidence="10 16" id="KW-0798">TonB box</keyword>
<keyword evidence="4 14" id="KW-1134">Transmembrane beta strand</keyword>
<name>A0ABS4SLM1_9PROT</name>
<evidence type="ECO:0000256" key="10">
    <source>
        <dbReference type="ARBA" id="ARBA00023077"/>
    </source>
</evidence>
<evidence type="ECO:0000256" key="2">
    <source>
        <dbReference type="ARBA" id="ARBA00009810"/>
    </source>
</evidence>
<keyword evidence="12 20" id="KW-0675">Receptor</keyword>
<evidence type="ECO:0000259" key="18">
    <source>
        <dbReference type="Pfam" id="PF00593"/>
    </source>
</evidence>
<comment type="caution">
    <text evidence="20">The sequence shown here is derived from an EMBL/GenBank/DDBJ whole genome shotgun (WGS) entry which is preliminary data.</text>
</comment>
<feature type="signal peptide" evidence="17">
    <location>
        <begin position="1"/>
        <end position="37"/>
    </location>
</feature>
<evidence type="ECO:0000256" key="4">
    <source>
        <dbReference type="ARBA" id="ARBA00022452"/>
    </source>
</evidence>
<evidence type="ECO:0000256" key="5">
    <source>
        <dbReference type="ARBA" id="ARBA00022496"/>
    </source>
</evidence>
<keyword evidence="8" id="KW-0408">Iron</keyword>
<dbReference type="Pfam" id="PF00593">
    <property type="entry name" value="TonB_dep_Rec_b-barrel"/>
    <property type="match status" value="1"/>
</dbReference>
<keyword evidence="13 14" id="KW-0998">Cell outer membrane</keyword>
<accession>A0ABS4SLM1</accession>
<keyword evidence="6 14" id="KW-0812">Transmembrane</keyword>
<keyword evidence="11 14" id="KW-0472">Membrane</keyword>
<evidence type="ECO:0000256" key="9">
    <source>
        <dbReference type="ARBA" id="ARBA00023065"/>
    </source>
</evidence>
<dbReference type="InterPro" id="IPR010105">
    <property type="entry name" value="TonB_sidphr_rcpt"/>
</dbReference>
<dbReference type="Gene3D" id="2.170.130.10">
    <property type="entry name" value="TonB-dependent receptor, plug domain"/>
    <property type="match status" value="1"/>
</dbReference>
<comment type="subcellular location">
    <subcellularLocation>
        <location evidence="1 14">Cell outer membrane</location>
        <topology evidence="1 14">Multi-pass membrane protein</topology>
    </subcellularLocation>
</comment>
<evidence type="ECO:0000256" key="6">
    <source>
        <dbReference type="ARBA" id="ARBA00022692"/>
    </source>
</evidence>
<dbReference type="InterPro" id="IPR010917">
    <property type="entry name" value="TonB_rcpt_CS"/>
</dbReference>
<dbReference type="Proteomes" id="UP000781958">
    <property type="component" value="Unassembled WGS sequence"/>
</dbReference>
<evidence type="ECO:0000256" key="3">
    <source>
        <dbReference type="ARBA" id="ARBA00022448"/>
    </source>
</evidence>
<dbReference type="InterPro" id="IPR036942">
    <property type="entry name" value="Beta-barrel_TonB_sf"/>
</dbReference>
<evidence type="ECO:0000256" key="1">
    <source>
        <dbReference type="ARBA" id="ARBA00004571"/>
    </source>
</evidence>
<dbReference type="InterPro" id="IPR037066">
    <property type="entry name" value="Plug_dom_sf"/>
</dbReference>
<dbReference type="Pfam" id="PF07715">
    <property type="entry name" value="Plug"/>
    <property type="match status" value="1"/>
</dbReference>
<dbReference type="PROSITE" id="PS52016">
    <property type="entry name" value="TONB_DEPENDENT_REC_3"/>
    <property type="match status" value="1"/>
</dbReference>
<dbReference type="EMBL" id="JAGINP010000011">
    <property type="protein sequence ID" value="MBP2293462.1"/>
    <property type="molecule type" value="Genomic_DNA"/>
</dbReference>
<evidence type="ECO:0000256" key="16">
    <source>
        <dbReference type="RuleBase" id="RU003357"/>
    </source>
</evidence>
<evidence type="ECO:0000256" key="8">
    <source>
        <dbReference type="ARBA" id="ARBA00023004"/>
    </source>
</evidence>
<dbReference type="NCBIfam" id="TIGR01783">
    <property type="entry name" value="TonB-siderophor"/>
    <property type="match status" value="1"/>
</dbReference>
<reference evidence="20 21" key="1">
    <citation type="submission" date="2021-03" db="EMBL/GenBank/DDBJ databases">
        <title>Genomic Encyclopedia of Type Strains, Phase III (KMG-III): the genomes of soil and plant-associated and newly described type strains.</title>
        <authorList>
            <person name="Whitman W."/>
        </authorList>
    </citation>
    <scope>NUCLEOTIDE SEQUENCE [LARGE SCALE GENOMIC DNA]</scope>
    <source>
        <strain evidence="20 21">IMMIB AFH-6</strain>
    </source>
</reference>
<evidence type="ECO:0000313" key="20">
    <source>
        <dbReference type="EMBL" id="MBP2293462.1"/>
    </source>
</evidence>
<comment type="similarity">
    <text evidence="2 14 16">Belongs to the TonB-dependent receptor family.</text>
</comment>
<keyword evidence="9" id="KW-0406">Ion transport</keyword>
<dbReference type="SUPFAM" id="SSF56935">
    <property type="entry name" value="Porins"/>
    <property type="match status" value="1"/>
</dbReference>
<dbReference type="InterPro" id="IPR039426">
    <property type="entry name" value="TonB-dep_rcpt-like"/>
</dbReference>
<evidence type="ECO:0000256" key="15">
    <source>
        <dbReference type="PROSITE-ProRule" id="PRU10144"/>
    </source>
</evidence>
<evidence type="ECO:0000256" key="11">
    <source>
        <dbReference type="ARBA" id="ARBA00023136"/>
    </source>
</evidence>
<feature type="domain" description="TonB-dependent receptor-like beta-barrel" evidence="18">
    <location>
        <begin position="248"/>
        <end position="690"/>
    </location>
</feature>
<dbReference type="PANTHER" id="PTHR32552:SF68">
    <property type="entry name" value="FERRICHROME OUTER MEMBRANE TRANSPORTER_PHAGE RECEPTOR"/>
    <property type="match status" value="1"/>
</dbReference>
<evidence type="ECO:0000256" key="7">
    <source>
        <dbReference type="ARBA" id="ARBA00022729"/>
    </source>
</evidence>
<evidence type="ECO:0000256" key="17">
    <source>
        <dbReference type="SAM" id="SignalP"/>
    </source>
</evidence>
<protein>
    <submittedName>
        <fullName evidence="20">Catecholate siderophore receptor</fullName>
    </submittedName>
</protein>
<dbReference type="InterPro" id="IPR000531">
    <property type="entry name" value="Beta-barrel_TonB"/>
</dbReference>